<evidence type="ECO:0000313" key="1">
    <source>
        <dbReference type="EMBL" id="CAD7425160.1"/>
    </source>
</evidence>
<proteinExistence type="predicted"/>
<dbReference type="EMBL" id="OB792894">
    <property type="protein sequence ID" value="CAD7425160.1"/>
    <property type="molecule type" value="Genomic_DNA"/>
</dbReference>
<sequence>MCDIMRKAISAQVKYIATTLLPDSCYSITENQTRLIPNRTEVVELMTSQAMSTILNSHGHILNSGRKAIHQAVQLDDTEIHMITLSGNLIK</sequence>
<dbReference type="AlphaFoldDB" id="A0A7R9E0J3"/>
<accession>A0A7R9E0J3</accession>
<name>A0A7R9E0J3_9NEOP</name>
<protein>
    <submittedName>
        <fullName evidence="1">Uncharacterized protein</fullName>
    </submittedName>
</protein>
<reference evidence="1" key="1">
    <citation type="submission" date="2020-11" db="EMBL/GenBank/DDBJ databases">
        <authorList>
            <person name="Tran Van P."/>
        </authorList>
    </citation>
    <scope>NUCLEOTIDE SEQUENCE</scope>
</reference>
<gene>
    <name evidence="1" type="ORF">TMSB3V08_LOCUS2077</name>
</gene>
<organism evidence="1">
    <name type="scientific">Timema monikensis</name>
    <dbReference type="NCBI Taxonomy" id="170555"/>
    <lineage>
        <taxon>Eukaryota</taxon>
        <taxon>Metazoa</taxon>
        <taxon>Ecdysozoa</taxon>
        <taxon>Arthropoda</taxon>
        <taxon>Hexapoda</taxon>
        <taxon>Insecta</taxon>
        <taxon>Pterygota</taxon>
        <taxon>Neoptera</taxon>
        <taxon>Polyneoptera</taxon>
        <taxon>Phasmatodea</taxon>
        <taxon>Timematodea</taxon>
        <taxon>Timematoidea</taxon>
        <taxon>Timematidae</taxon>
        <taxon>Timema</taxon>
    </lineage>
</organism>